<protein>
    <submittedName>
        <fullName evidence="1">Uncharacterized protein</fullName>
    </submittedName>
</protein>
<reference evidence="1" key="2">
    <citation type="submission" date="2023-06" db="EMBL/GenBank/DDBJ databases">
        <authorList>
            <consortium name="Lawrence Berkeley National Laboratory"/>
            <person name="Haridas S."/>
            <person name="Hensen N."/>
            <person name="Bonometti L."/>
            <person name="Westerberg I."/>
            <person name="Brannstrom I.O."/>
            <person name="Guillou S."/>
            <person name="Cros-Aarteil S."/>
            <person name="Calhoun S."/>
            <person name="Kuo A."/>
            <person name="Mondo S."/>
            <person name="Pangilinan J."/>
            <person name="Riley R."/>
            <person name="Labutti K."/>
            <person name="Andreopoulos B."/>
            <person name="Lipzen A."/>
            <person name="Chen C."/>
            <person name="Yanf M."/>
            <person name="Daum C."/>
            <person name="Ng V."/>
            <person name="Clum A."/>
            <person name="Steindorff A."/>
            <person name="Ohm R."/>
            <person name="Martin F."/>
            <person name="Silar P."/>
            <person name="Natvig D."/>
            <person name="Lalanne C."/>
            <person name="Gautier V."/>
            <person name="Ament-Velasquez S.L."/>
            <person name="Kruys A."/>
            <person name="Hutchinson M.I."/>
            <person name="Powell A.J."/>
            <person name="Barry K."/>
            <person name="Miller A.N."/>
            <person name="Grigoriev I.V."/>
            <person name="Debuchy R."/>
            <person name="Gladieux P."/>
            <person name="Thoren M.H."/>
            <person name="Johannesson H."/>
        </authorList>
    </citation>
    <scope>NUCLEOTIDE SEQUENCE</scope>
    <source>
        <strain evidence="1">CBS 955.72</strain>
    </source>
</reference>
<dbReference type="PANTHER" id="PTHR31252">
    <property type="entry name" value="DUF4419 DOMAIN-CONTAINING PROTEIN"/>
    <property type="match status" value="1"/>
</dbReference>
<dbReference type="InterPro" id="IPR025533">
    <property type="entry name" value="DUF4419"/>
</dbReference>
<sequence length="254" mass="27253">MVADMADLVHQCVLDKDLQTWIIPSFSTTTKIDTTVCSAVMMGGMKQYFDYNLRIACGIPSVTLLGDVSDWEALLVWLARLAGLRPAHPQLAEWNALLTLVLQAMVDTFAQVHPLPQIFWSRNAHFQFSAGSGGPTYLSGWITAFCPFSSQGAWQIGHQAAAECPISSASSGGGPSTARGGGAGPITNWTTAAYPWIDSKHIPLAWCEVGAVIQLYLDPGPYSASFPVSQPTGNEFRLPGRMDIRAVLVAGLLG</sequence>
<evidence type="ECO:0000313" key="1">
    <source>
        <dbReference type="EMBL" id="KAK3358184.1"/>
    </source>
</evidence>
<dbReference type="EMBL" id="JAUIQD010000003">
    <property type="protein sequence ID" value="KAK3358184.1"/>
    <property type="molecule type" value="Genomic_DNA"/>
</dbReference>
<dbReference type="PANTHER" id="PTHR31252:SF11">
    <property type="entry name" value="DUF4419 DOMAIN-CONTAINING PROTEIN"/>
    <property type="match status" value="1"/>
</dbReference>
<reference evidence="1" key="1">
    <citation type="journal article" date="2023" name="Mol. Phylogenet. Evol.">
        <title>Genome-scale phylogeny and comparative genomics of the fungal order Sordariales.</title>
        <authorList>
            <person name="Hensen N."/>
            <person name="Bonometti L."/>
            <person name="Westerberg I."/>
            <person name="Brannstrom I.O."/>
            <person name="Guillou S."/>
            <person name="Cros-Aarteil S."/>
            <person name="Calhoun S."/>
            <person name="Haridas S."/>
            <person name="Kuo A."/>
            <person name="Mondo S."/>
            <person name="Pangilinan J."/>
            <person name="Riley R."/>
            <person name="LaButti K."/>
            <person name="Andreopoulos B."/>
            <person name="Lipzen A."/>
            <person name="Chen C."/>
            <person name="Yan M."/>
            <person name="Daum C."/>
            <person name="Ng V."/>
            <person name="Clum A."/>
            <person name="Steindorff A."/>
            <person name="Ohm R.A."/>
            <person name="Martin F."/>
            <person name="Silar P."/>
            <person name="Natvig D.O."/>
            <person name="Lalanne C."/>
            <person name="Gautier V."/>
            <person name="Ament-Velasquez S.L."/>
            <person name="Kruys A."/>
            <person name="Hutchinson M.I."/>
            <person name="Powell A.J."/>
            <person name="Barry K."/>
            <person name="Miller A.N."/>
            <person name="Grigoriev I.V."/>
            <person name="Debuchy R."/>
            <person name="Gladieux P."/>
            <person name="Hiltunen Thoren M."/>
            <person name="Johannesson H."/>
        </authorList>
    </citation>
    <scope>NUCLEOTIDE SEQUENCE</scope>
    <source>
        <strain evidence="1">CBS 955.72</strain>
    </source>
</reference>
<gene>
    <name evidence="1" type="ORF">B0T25DRAFT_499959</name>
</gene>
<organism evidence="1 2">
    <name type="scientific">Lasiosphaeria hispida</name>
    <dbReference type="NCBI Taxonomy" id="260671"/>
    <lineage>
        <taxon>Eukaryota</taxon>
        <taxon>Fungi</taxon>
        <taxon>Dikarya</taxon>
        <taxon>Ascomycota</taxon>
        <taxon>Pezizomycotina</taxon>
        <taxon>Sordariomycetes</taxon>
        <taxon>Sordariomycetidae</taxon>
        <taxon>Sordariales</taxon>
        <taxon>Lasiosphaeriaceae</taxon>
        <taxon>Lasiosphaeria</taxon>
    </lineage>
</organism>
<name>A0AAJ0MGU8_9PEZI</name>
<comment type="caution">
    <text evidence="1">The sequence shown here is derived from an EMBL/GenBank/DDBJ whole genome shotgun (WGS) entry which is preliminary data.</text>
</comment>
<dbReference type="Pfam" id="PF14388">
    <property type="entry name" value="DUF4419"/>
    <property type="match status" value="1"/>
</dbReference>
<evidence type="ECO:0000313" key="2">
    <source>
        <dbReference type="Proteomes" id="UP001275084"/>
    </source>
</evidence>
<accession>A0AAJ0MGU8</accession>
<keyword evidence="2" id="KW-1185">Reference proteome</keyword>
<proteinExistence type="predicted"/>
<dbReference type="AlphaFoldDB" id="A0AAJ0MGU8"/>
<dbReference type="Proteomes" id="UP001275084">
    <property type="component" value="Unassembled WGS sequence"/>
</dbReference>